<dbReference type="Proteomes" id="UP000439903">
    <property type="component" value="Unassembled WGS sequence"/>
</dbReference>
<dbReference type="OrthoDB" id="10449551at2759"/>
<dbReference type="EMBL" id="WTPW01002075">
    <property type="protein sequence ID" value="KAF0399004.1"/>
    <property type="molecule type" value="Genomic_DNA"/>
</dbReference>
<reference evidence="1 2" key="1">
    <citation type="journal article" date="2019" name="Environ. Microbiol.">
        <title>At the nexus of three kingdoms: the genome of the mycorrhizal fungus Gigaspora margarita provides insights into plant, endobacterial and fungal interactions.</title>
        <authorList>
            <person name="Venice F."/>
            <person name="Ghignone S."/>
            <person name="Salvioli di Fossalunga A."/>
            <person name="Amselem J."/>
            <person name="Novero M."/>
            <person name="Xianan X."/>
            <person name="Sedzielewska Toro K."/>
            <person name="Morin E."/>
            <person name="Lipzen A."/>
            <person name="Grigoriev I.V."/>
            <person name="Henrissat B."/>
            <person name="Martin F.M."/>
            <person name="Bonfante P."/>
        </authorList>
    </citation>
    <scope>NUCLEOTIDE SEQUENCE [LARGE SCALE GENOMIC DNA]</scope>
    <source>
        <strain evidence="1 2">BEG34</strain>
    </source>
</reference>
<proteinExistence type="predicted"/>
<sequence>MEKVFDNGANQHHWLLIFEKDAIQENQILVYCKRAGTLQEILYEEASSPFIKIPNKAPNDLYKLFQFGCDSKVMMTTRLILDNIRYLSDYEKLWKTLRDIELFLLQAYGESHIS</sequence>
<keyword evidence="2" id="KW-1185">Reference proteome</keyword>
<comment type="caution">
    <text evidence="1">The sequence shown here is derived from an EMBL/GenBank/DDBJ whole genome shotgun (WGS) entry which is preliminary data.</text>
</comment>
<gene>
    <name evidence="1" type="ORF">F8M41_009800</name>
</gene>
<evidence type="ECO:0000313" key="2">
    <source>
        <dbReference type="Proteomes" id="UP000439903"/>
    </source>
</evidence>
<accession>A0A8H3X355</accession>
<dbReference type="AlphaFoldDB" id="A0A8H3X355"/>
<organism evidence="1 2">
    <name type="scientific">Gigaspora margarita</name>
    <dbReference type="NCBI Taxonomy" id="4874"/>
    <lineage>
        <taxon>Eukaryota</taxon>
        <taxon>Fungi</taxon>
        <taxon>Fungi incertae sedis</taxon>
        <taxon>Mucoromycota</taxon>
        <taxon>Glomeromycotina</taxon>
        <taxon>Glomeromycetes</taxon>
        <taxon>Diversisporales</taxon>
        <taxon>Gigasporaceae</taxon>
        <taxon>Gigaspora</taxon>
    </lineage>
</organism>
<evidence type="ECO:0000313" key="1">
    <source>
        <dbReference type="EMBL" id="KAF0399004.1"/>
    </source>
</evidence>
<name>A0A8H3X355_GIGMA</name>
<protein>
    <submittedName>
        <fullName evidence="1">Uncharacterized protein</fullName>
    </submittedName>
</protein>